<dbReference type="RefSeq" id="WP_211948257.1">
    <property type="nucleotide sequence ID" value="NZ_CAJPUY010000011.1"/>
</dbReference>
<dbReference type="CDD" id="cd00670">
    <property type="entry name" value="Gly_His_Pro_Ser_Thr_tRS_core"/>
    <property type="match status" value="1"/>
</dbReference>
<dbReference type="SUPFAM" id="SSF55681">
    <property type="entry name" value="Class II aaRS and biotin synthetases"/>
    <property type="match status" value="1"/>
</dbReference>
<reference evidence="2" key="1">
    <citation type="submission" date="2021-03" db="EMBL/GenBank/DDBJ databases">
        <authorList>
            <person name="Peeters C."/>
        </authorList>
    </citation>
    <scope>NUCLEOTIDE SEQUENCE</scope>
    <source>
        <strain evidence="2">LMG 31506</strain>
    </source>
</reference>
<dbReference type="AlphaFoldDB" id="A0A916NEB4"/>
<sequence>MEDASNTYAPGDESPAASGSSYAAPTPAPDPDIGRRAFRQALIDARLLYASAVDGIYGRSGLFESIADGLNAAISKLGADQHAEVMRFPPAMPRRDFEASEYLKSFPQLAGTVHCFCGSDRDHHRLLARLEQGEEWADQQRPTDVVLAPAACYPVYPVVAARGPMSAEGMVVDVLTYCFRHEPSIDPARMQMFRQREYVRLGTAGQIVAFRQVWIERGRQLAGMLELPHEVDLANDPFFGRGGKIVADSQRELKLKFELLVPINDGAPPTACMSFNYHMDHFAHAWPLRTADGEPAHTGCVGFGIERLTLALLRHHGFELAKWPRRVRETLGGL</sequence>
<dbReference type="GO" id="GO:0016874">
    <property type="term" value="F:ligase activity"/>
    <property type="evidence" value="ECO:0007669"/>
    <property type="project" value="UniProtKB-KW"/>
</dbReference>
<dbReference type="NCBIfam" id="NF005479">
    <property type="entry name" value="PRK07080.1"/>
    <property type="match status" value="1"/>
</dbReference>
<keyword evidence="3" id="KW-1185">Reference proteome</keyword>
<evidence type="ECO:0000313" key="2">
    <source>
        <dbReference type="EMBL" id="CAG2146086.1"/>
    </source>
</evidence>
<name>A0A916NEB4_9BURK</name>
<dbReference type="EMBL" id="CAJPUY010000011">
    <property type="protein sequence ID" value="CAG2146086.1"/>
    <property type="molecule type" value="Genomic_DNA"/>
</dbReference>
<dbReference type="Gene3D" id="3.30.930.10">
    <property type="entry name" value="Bira Bifunctional Protein, Domain 2"/>
    <property type="match status" value="1"/>
</dbReference>
<feature type="region of interest" description="Disordered" evidence="1">
    <location>
        <begin position="1"/>
        <end position="33"/>
    </location>
</feature>
<proteinExistence type="predicted"/>
<feature type="compositionally biased region" description="Low complexity" evidence="1">
    <location>
        <begin position="14"/>
        <end position="25"/>
    </location>
</feature>
<evidence type="ECO:0000313" key="3">
    <source>
        <dbReference type="Proteomes" id="UP000672934"/>
    </source>
</evidence>
<keyword evidence="2" id="KW-0436">Ligase</keyword>
<dbReference type="EC" id="6.2.1.-" evidence="2"/>
<organism evidence="2 3">
    <name type="scientific">Cupriavidus yeoncheonensis</name>
    <dbReference type="NCBI Taxonomy" id="1462994"/>
    <lineage>
        <taxon>Bacteria</taxon>
        <taxon>Pseudomonadati</taxon>
        <taxon>Pseudomonadota</taxon>
        <taxon>Betaproteobacteria</taxon>
        <taxon>Burkholderiales</taxon>
        <taxon>Burkholderiaceae</taxon>
        <taxon>Cupriavidus</taxon>
    </lineage>
</organism>
<dbReference type="InterPro" id="IPR045864">
    <property type="entry name" value="aa-tRNA-synth_II/BPL/LPL"/>
</dbReference>
<evidence type="ECO:0000256" key="1">
    <source>
        <dbReference type="SAM" id="MobiDB-lite"/>
    </source>
</evidence>
<comment type="caution">
    <text evidence="2">The sequence shown here is derived from an EMBL/GenBank/DDBJ whole genome shotgun (WGS) entry which is preliminary data.</text>
</comment>
<protein>
    <submittedName>
        <fullName evidence="2">Amino acid--[acyl-carrier-protein] ligase</fullName>
        <ecNumber evidence="2">6.2.1.-</ecNumber>
    </submittedName>
</protein>
<gene>
    <name evidence="2" type="ORF">LMG31506_03320</name>
</gene>
<dbReference type="Proteomes" id="UP000672934">
    <property type="component" value="Unassembled WGS sequence"/>
</dbReference>
<accession>A0A916NEB4</accession>